<dbReference type="AlphaFoldDB" id="A0A1F5RW58"/>
<proteinExistence type="predicted"/>
<evidence type="ECO:0000313" key="1">
    <source>
        <dbReference type="EMBL" id="OGF18628.1"/>
    </source>
</evidence>
<gene>
    <name evidence="1" type="ORF">A3G56_02340</name>
</gene>
<accession>A0A1F5RW58</accession>
<dbReference type="EMBL" id="MFFX01000044">
    <property type="protein sequence ID" value="OGF18628.1"/>
    <property type="molecule type" value="Genomic_DNA"/>
</dbReference>
<comment type="caution">
    <text evidence="1">The sequence shown here is derived from an EMBL/GenBank/DDBJ whole genome shotgun (WGS) entry which is preliminary data.</text>
</comment>
<evidence type="ECO:0000313" key="2">
    <source>
        <dbReference type="Proteomes" id="UP000178682"/>
    </source>
</evidence>
<sequence length="105" mass="11423">MSFLAYWTPPGALLLPPETNQAICGACRRELIASLLAESKLRHIHARDITCCFCGSQFTTTNKKTGGVWLVEITANFLICENCLRGIPKENPEQATPASNESNAG</sequence>
<organism evidence="1 2">
    <name type="scientific">Candidatus Falkowbacteria bacterium RIFCSPLOWO2_12_FULL_45_10</name>
    <dbReference type="NCBI Taxonomy" id="1797990"/>
    <lineage>
        <taxon>Bacteria</taxon>
        <taxon>Candidatus Falkowiibacteriota</taxon>
    </lineage>
</organism>
<dbReference type="Proteomes" id="UP000178682">
    <property type="component" value="Unassembled WGS sequence"/>
</dbReference>
<protein>
    <submittedName>
        <fullName evidence="1">Uncharacterized protein</fullName>
    </submittedName>
</protein>
<reference evidence="1 2" key="1">
    <citation type="journal article" date="2016" name="Nat. Commun.">
        <title>Thousands of microbial genomes shed light on interconnected biogeochemical processes in an aquifer system.</title>
        <authorList>
            <person name="Anantharaman K."/>
            <person name="Brown C.T."/>
            <person name="Hug L.A."/>
            <person name="Sharon I."/>
            <person name="Castelle C.J."/>
            <person name="Probst A.J."/>
            <person name="Thomas B.C."/>
            <person name="Singh A."/>
            <person name="Wilkins M.J."/>
            <person name="Karaoz U."/>
            <person name="Brodie E.L."/>
            <person name="Williams K.H."/>
            <person name="Hubbard S.S."/>
            <person name="Banfield J.F."/>
        </authorList>
    </citation>
    <scope>NUCLEOTIDE SEQUENCE [LARGE SCALE GENOMIC DNA]</scope>
</reference>
<name>A0A1F5RW58_9BACT</name>